<keyword evidence="2" id="KW-1185">Reference proteome</keyword>
<proteinExistence type="predicted"/>
<gene>
    <name evidence="1" type="ORF">SAMN04490187_5862</name>
</gene>
<dbReference type="EMBL" id="FNTC01000002">
    <property type="protein sequence ID" value="SEC82160.1"/>
    <property type="molecule type" value="Genomic_DNA"/>
</dbReference>
<organism evidence="1 2">
    <name type="scientific">Pseudomonas jessenii</name>
    <dbReference type="NCBI Taxonomy" id="77298"/>
    <lineage>
        <taxon>Bacteria</taxon>
        <taxon>Pseudomonadati</taxon>
        <taxon>Pseudomonadota</taxon>
        <taxon>Gammaproteobacteria</taxon>
        <taxon>Pseudomonadales</taxon>
        <taxon>Pseudomonadaceae</taxon>
        <taxon>Pseudomonas</taxon>
    </lineage>
</organism>
<reference evidence="2" key="1">
    <citation type="submission" date="2016-10" db="EMBL/GenBank/DDBJ databases">
        <authorList>
            <person name="Varghese N."/>
            <person name="Submissions S."/>
        </authorList>
    </citation>
    <scope>NUCLEOTIDE SEQUENCE [LARGE SCALE GENOMIC DNA]</scope>
    <source>
        <strain evidence="2">BS3660</strain>
    </source>
</reference>
<protein>
    <submittedName>
        <fullName evidence="1">Uncharacterized protein</fullName>
    </submittedName>
</protein>
<evidence type="ECO:0000313" key="1">
    <source>
        <dbReference type="EMBL" id="SEC82160.1"/>
    </source>
</evidence>
<dbReference type="RefSeq" id="WP_139212757.1">
    <property type="nucleotide sequence ID" value="NZ_FNTC01000002.1"/>
</dbReference>
<name>A0A1H4VMS0_PSEJE</name>
<dbReference type="Proteomes" id="UP000198542">
    <property type="component" value="Unassembled WGS sequence"/>
</dbReference>
<dbReference type="AlphaFoldDB" id="A0A1H4VMS0"/>
<accession>A0A1H4VMS0</accession>
<evidence type="ECO:0000313" key="2">
    <source>
        <dbReference type="Proteomes" id="UP000198542"/>
    </source>
</evidence>
<sequence>MNVSAAASFQVPYPQTVKANTEKSQLEKVDIPVMDDRIRLTIEKLRAPRSEPRNLSSEKLNEVEDFLNTLESLNGFYDLPPQIKSFRYSMIRHHEFQANLMLKKMEGIYSDFKKDLQNKWSGLAHNVMGFTVAEDGQLKVTSPPDTLTARDEEILNTLLNEAKGLQPLTLKHAKTVIELIQLDKPQFEGKVKLDLSNFHNMIDYGLLLNKGALDLGSSDSWLDQLHKKAEKDPSERKQGLHIEA</sequence>